<evidence type="ECO:0000256" key="2">
    <source>
        <dbReference type="SAM" id="SignalP"/>
    </source>
</evidence>
<evidence type="ECO:0000259" key="3">
    <source>
        <dbReference type="Pfam" id="PF22311"/>
    </source>
</evidence>
<gene>
    <name evidence="4" type="ORF">J0X19_20570</name>
</gene>
<dbReference type="InterPro" id="IPR054243">
    <property type="entry name" value="DUF6970"/>
</dbReference>
<sequence>MRSSTFLSLPAVAVLLLGAACQKNVVVTTPTDTPSAGTTGIISTPAPVAKNTTTPVPDGGVAQYDTTARPGWLEKRIQQITAEPPQNPAARIMRYRFEGQVVYYETLGCCDQFTSLYDQNGKLICHPEGGITGKGDGNSACRYFAKRRTEERLVWQDSR</sequence>
<dbReference type="AlphaFoldDB" id="A0A939F130"/>
<dbReference type="Pfam" id="PF22311">
    <property type="entry name" value="DUF6970"/>
    <property type="match status" value="1"/>
</dbReference>
<dbReference type="EMBL" id="JAFLQZ010000018">
    <property type="protein sequence ID" value="MBO0360367.1"/>
    <property type="molecule type" value="Genomic_DNA"/>
</dbReference>
<reference evidence="4" key="1">
    <citation type="submission" date="2021-03" db="EMBL/GenBank/DDBJ databases">
        <authorList>
            <person name="Kim M.K."/>
        </authorList>
    </citation>
    <scope>NUCLEOTIDE SEQUENCE</scope>
    <source>
        <strain evidence="4">BT186</strain>
    </source>
</reference>
<protein>
    <recommendedName>
        <fullName evidence="3">DUF6970 domain-containing protein</fullName>
    </recommendedName>
</protein>
<feature type="signal peptide" evidence="2">
    <location>
        <begin position="1"/>
        <end position="22"/>
    </location>
</feature>
<comment type="caution">
    <text evidence="4">The sequence shown here is derived from an EMBL/GenBank/DDBJ whole genome shotgun (WGS) entry which is preliminary data.</text>
</comment>
<name>A0A939F130_9BACT</name>
<feature type="chain" id="PRO_5037359402" description="DUF6970 domain-containing protein" evidence="2">
    <location>
        <begin position="23"/>
        <end position="159"/>
    </location>
</feature>
<keyword evidence="5" id="KW-1185">Reference proteome</keyword>
<accession>A0A939F130</accession>
<evidence type="ECO:0000256" key="1">
    <source>
        <dbReference type="SAM" id="MobiDB-lite"/>
    </source>
</evidence>
<feature type="region of interest" description="Disordered" evidence="1">
    <location>
        <begin position="32"/>
        <end position="60"/>
    </location>
</feature>
<organism evidence="4 5">
    <name type="scientific">Hymenobacter telluris</name>
    <dbReference type="NCBI Taxonomy" id="2816474"/>
    <lineage>
        <taxon>Bacteria</taxon>
        <taxon>Pseudomonadati</taxon>
        <taxon>Bacteroidota</taxon>
        <taxon>Cytophagia</taxon>
        <taxon>Cytophagales</taxon>
        <taxon>Hymenobacteraceae</taxon>
        <taxon>Hymenobacter</taxon>
    </lineage>
</organism>
<evidence type="ECO:0000313" key="4">
    <source>
        <dbReference type="EMBL" id="MBO0360367.1"/>
    </source>
</evidence>
<dbReference type="Proteomes" id="UP000664144">
    <property type="component" value="Unassembled WGS sequence"/>
</dbReference>
<proteinExistence type="predicted"/>
<dbReference type="RefSeq" id="WP_206986308.1">
    <property type="nucleotide sequence ID" value="NZ_JAFLQZ010000018.1"/>
</dbReference>
<evidence type="ECO:0000313" key="5">
    <source>
        <dbReference type="Proteomes" id="UP000664144"/>
    </source>
</evidence>
<feature type="domain" description="DUF6970" evidence="3">
    <location>
        <begin position="78"/>
        <end position="157"/>
    </location>
</feature>
<dbReference type="PROSITE" id="PS51257">
    <property type="entry name" value="PROKAR_LIPOPROTEIN"/>
    <property type="match status" value="1"/>
</dbReference>
<keyword evidence="2" id="KW-0732">Signal</keyword>